<feature type="region of interest" description="Disordered" evidence="3">
    <location>
        <begin position="600"/>
        <end position="638"/>
    </location>
</feature>
<dbReference type="SMART" id="SM00225">
    <property type="entry name" value="BTB"/>
    <property type="match status" value="1"/>
</dbReference>
<organism evidence="5 6">
    <name type="scientific">Vespula maculifrons</name>
    <name type="common">Eastern yellow jacket</name>
    <name type="synonym">Wasp</name>
    <dbReference type="NCBI Taxonomy" id="7453"/>
    <lineage>
        <taxon>Eukaryota</taxon>
        <taxon>Metazoa</taxon>
        <taxon>Ecdysozoa</taxon>
        <taxon>Arthropoda</taxon>
        <taxon>Hexapoda</taxon>
        <taxon>Insecta</taxon>
        <taxon>Pterygota</taxon>
        <taxon>Neoptera</taxon>
        <taxon>Endopterygota</taxon>
        <taxon>Hymenoptera</taxon>
        <taxon>Apocrita</taxon>
        <taxon>Aculeata</taxon>
        <taxon>Vespoidea</taxon>
        <taxon>Vespidae</taxon>
        <taxon>Vespinae</taxon>
        <taxon>Vespula</taxon>
    </lineage>
</organism>
<dbReference type="AlphaFoldDB" id="A0ABD2CCG7"/>
<dbReference type="PROSITE" id="PS50097">
    <property type="entry name" value="BTB"/>
    <property type="match status" value="1"/>
</dbReference>
<sequence>MPMPAACYTKLNDLESISANFTFLLVESSRIVRGTALSEMRFPRVDRERFKFFWISDNREFVTVSAGRTVGHERDQEGKYLFEGGSDRGGEGHGVGSRGGIMDSHQHQFCLKWNSFGSNLATAFSNLFKSESLTDVTLFCEGELNVYFFASFNRLYTSPYLLESTRGSSDLSLSRIIPYRFPARRSFRARLTIAELLLLVQKLESPPPSPPPPPPPPPPVDGRVALRLSPLLKELRVVNTENKTGYFIFVSSKQTLLPIARSTLGHIANSFSVVGDRAFLLAGLGIRIDRPRGVHCTVAQFRISSRSIGHNGVIGVTFKAHRLILAACSKHFQELFEGMPPSPAGLIVILDGTSAHNMASLLEFMYRGEVHVSQESLSSFLKAAECLQITRRNDLKSTNQTRVYMLRKSGIVKLKMIKKKQLSERQVKGLSIEHEKLAVAQRHAAESNNSSTDTGGEGGGGGGGNGVGEVGAPGSIGGSSSVGVGGSIAAGTVSTTSAAGDSGAGDITDLSEAGEATMLRNSIKRCRDATPTPAPSPAPAYTVPNMYSHYFESPPKRLMRSPSDIDTLGRASVLRDGAAFRPASAPHPLLLENHFYQPFAHPSETPAHSHTAPHTPTDLEQELEQARSEERNNCDNKESVAEDLRINHERMLLTDRERAEKLAERLSSEVYSGGRGFEGYCSNSEHLQRGAQMGSAMVSIPPAHPPTPDLSPAPTTPAMWNTKMNKAGTVSTPEDLYSTRCIIAHVGCTWNSGRCCNWSPP</sequence>
<proteinExistence type="predicted"/>
<keyword evidence="2" id="KW-0539">Nucleus</keyword>
<feature type="compositionally biased region" description="Gly residues" evidence="3">
    <location>
        <begin position="455"/>
        <end position="477"/>
    </location>
</feature>
<dbReference type="SUPFAM" id="SSF54695">
    <property type="entry name" value="POZ domain"/>
    <property type="match status" value="1"/>
</dbReference>
<reference evidence="5 6" key="1">
    <citation type="journal article" date="2024" name="Ann. Entomol. Soc. Am.">
        <title>Genomic analyses of the southern and eastern yellowjacket wasps (Hymenoptera: Vespidae) reveal evolutionary signatures of social life.</title>
        <authorList>
            <person name="Catto M.A."/>
            <person name="Caine P.B."/>
            <person name="Orr S.E."/>
            <person name="Hunt B.G."/>
            <person name="Goodisman M.A.D."/>
        </authorList>
    </citation>
    <scope>NUCLEOTIDE SEQUENCE [LARGE SCALE GENOMIC DNA]</scope>
    <source>
        <strain evidence="5">232</strain>
        <tissue evidence="5">Head and thorax</tissue>
    </source>
</reference>
<name>A0ABD2CCG7_VESMC</name>
<feature type="domain" description="BTB" evidence="4">
    <location>
        <begin position="304"/>
        <end position="374"/>
    </location>
</feature>
<evidence type="ECO:0000256" key="3">
    <source>
        <dbReference type="SAM" id="MobiDB-lite"/>
    </source>
</evidence>
<dbReference type="Gene3D" id="3.30.710.10">
    <property type="entry name" value="Potassium Channel Kv1.1, Chain A"/>
    <property type="match status" value="1"/>
</dbReference>
<dbReference type="Proteomes" id="UP001607303">
    <property type="component" value="Unassembled WGS sequence"/>
</dbReference>
<gene>
    <name evidence="5" type="ORF">V1477_010083</name>
</gene>
<evidence type="ECO:0000313" key="5">
    <source>
        <dbReference type="EMBL" id="KAL2742454.1"/>
    </source>
</evidence>
<protein>
    <submittedName>
        <fullName evidence="5">Zinc finger protein chinmo isoform X2</fullName>
    </submittedName>
</protein>
<evidence type="ECO:0000313" key="6">
    <source>
        <dbReference type="Proteomes" id="UP001607303"/>
    </source>
</evidence>
<dbReference type="InterPro" id="IPR000210">
    <property type="entry name" value="BTB/POZ_dom"/>
</dbReference>
<comment type="subcellular location">
    <subcellularLocation>
        <location evidence="1">Nucleus</location>
    </subcellularLocation>
</comment>
<dbReference type="PANTHER" id="PTHR23110:SF94">
    <property type="entry name" value="ZINC FINGER PROTEIN CHINMO"/>
    <property type="match status" value="1"/>
</dbReference>
<dbReference type="GO" id="GO:0005634">
    <property type="term" value="C:nucleus"/>
    <property type="evidence" value="ECO:0007669"/>
    <property type="project" value="UniProtKB-SubCell"/>
</dbReference>
<dbReference type="InterPro" id="IPR011333">
    <property type="entry name" value="SKP1/BTB/POZ_sf"/>
</dbReference>
<dbReference type="Pfam" id="PF00651">
    <property type="entry name" value="BTB"/>
    <property type="match status" value="1"/>
</dbReference>
<evidence type="ECO:0000256" key="2">
    <source>
        <dbReference type="ARBA" id="ARBA00023242"/>
    </source>
</evidence>
<dbReference type="EMBL" id="JAYRBN010000058">
    <property type="protein sequence ID" value="KAL2742454.1"/>
    <property type="molecule type" value="Genomic_DNA"/>
</dbReference>
<feature type="compositionally biased region" description="Basic and acidic residues" evidence="3">
    <location>
        <begin position="624"/>
        <end position="638"/>
    </location>
</feature>
<evidence type="ECO:0000259" key="4">
    <source>
        <dbReference type="PROSITE" id="PS50097"/>
    </source>
</evidence>
<dbReference type="PANTHER" id="PTHR23110">
    <property type="entry name" value="BTB DOMAIN TRANSCRIPTION FACTOR"/>
    <property type="match status" value="1"/>
</dbReference>
<accession>A0ABD2CCG7</accession>
<feature type="region of interest" description="Disordered" evidence="3">
    <location>
        <begin position="440"/>
        <end position="478"/>
    </location>
</feature>
<comment type="caution">
    <text evidence="5">The sequence shown here is derived from an EMBL/GenBank/DDBJ whole genome shotgun (WGS) entry which is preliminary data.</text>
</comment>
<dbReference type="InterPro" id="IPR051095">
    <property type="entry name" value="Dros_DevTransReg"/>
</dbReference>
<evidence type="ECO:0000256" key="1">
    <source>
        <dbReference type="ARBA" id="ARBA00004123"/>
    </source>
</evidence>
<keyword evidence="6" id="KW-1185">Reference proteome</keyword>
<dbReference type="CDD" id="cd18315">
    <property type="entry name" value="BTB_POZ_BAB-like"/>
    <property type="match status" value="1"/>
</dbReference>